<evidence type="ECO:0000313" key="2">
    <source>
        <dbReference type="Proteomes" id="UP000186549"/>
    </source>
</evidence>
<comment type="caution">
    <text evidence="1">The sequence shown here is derived from an EMBL/GenBank/DDBJ whole genome shotgun (WGS) entry which is preliminary data.</text>
</comment>
<dbReference type="EMBL" id="MNQU01000167">
    <property type="protein sequence ID" value="OKZ35506.1"/>
    <property type="molecule type" value="Genomic_DNA"/>
</dbReference>
<evidence type="ECO:0000313" key="1">
    <source>
        <dbReference type="EMBL" id="OKZ35506.1"/>
    </source>
</evidence>
<reference evidence="1 2" key="1">
    <citation type="journal article" date="2016" name="Nat. Biotechnol.">
        <title>Measurement of bacterial replication rates in microbial communities.</title>
        <authorList>
            <person name="Brown C.T."/>
            <person name="Olm M.R."/>
            <person name="Thomas B.C."/>
            <person name="Banfield J.F."/>
        </authorList>
    </citation>
    <scope>NUCLEOTIDE SEQUENCE [LARGE SCALE GENOMIC DNA]</scope>
    <source>
        <strain evidence="1">45_41</strain>
    </source>
</reference>
<dbReference type="AlphaFoldDB" id="A0A1Q6I9H0"/>
<proteinExistence type="predicted"/>
<dbReference type="Proteomes" id="UP000186549">
    <property type="component" value="Unassembled WGS sequence"/>
</dbReference>
<name>A0A1Q6I9H0_BACUN</name>
<organism evidence="1 2">
    <name type="scientific">Bacteroides uniformis</name>
    <dbReference type="NCBI Taxonomy" id="820"/>
    <lineage>
        <taxon>Bacteria</taxon>
        <taxon>Pseudomonadati</taxon>
        <taxon>Bacteroidota</taxon>
        <taxon>Bacteroidia</taxon>
        <taxon>Bacteroidales</taxon>
        <taxon>Bacteroidaceae</taxon>
        <taxon>Bacteroides</taxon>
    </lineage>
</organism>
<protein>
    <submittedName>
        <fullName evidence="1">Uncharacterized protein</fullName>
    </submittedName>
</protein>
<sequence length="74" mass="8537">MGQGKKRIPKDLQEKLDAHEAKADLYAQAMLCGDFERNRIKWAAELVKIARLQKEIDQTIKTNHSPREGKYLSI</sequence>
<gene>
    <name evidence="1" type="ORF">BHV79_06465</name>
</gene>
<accession>A0A1Q6I9H0</accession>